<sequence>MHLCTFKHLYKTETNNFSLSNRIISRSYFKYENFPCQGFCEKILTFAISATTECLIGIGCHYLQFF</sequence>
<comment type="caution">
    <text evidence="1">The sequence shown here is derived from an EMBL/GenBank/DDBJ whole genome shotgun (WGS) entry which is preliminary data.</text>
</comment>
<gene>
    <name evidence="1" type="ORF">T07_14002</name>
</gene>
<dbReference type="Proteomes" id="UP000054630">
    <property type="component" value="Unassembled WGS sequence"/>
</dbReference>
<evidence type="ECO:0000313" key="2">
    <source>
        <dbReference type="Proteomes" id="UP000054630"/>
    </source>
</evidence>
<protein>
    <submittedName>
        <fullName evidence="1">Uncharacterized protein</fullName>
    </submittedName>
</protein>
<reference evidence="1 2" key="1">
    <citation type="submission" date="2015-01" db="EMBL/GenBank/DDBJ databases">
        <title>Evolution of Trichinella species and genotypes.</title>
        <authorList>
            <person name="Korhonen P.K."/>
            <person name="Edoardo P."/>
            <person name="Giuseppe L.R."/>
            <person name="Gasser R.B."/>
        </authorList>
    </citation>
    <scope>NUCLEOTIDE SEQUENCE [LARGE SCALE GENOMIC DNA]</scope>
    <source>
        <strain evidence="1">ISS37</strain>
    </source>
</reference>
<proteinExistence type="predicted"/>
<dbReference type="EMBL" id="JYDL01000053">
    <property type="protein sequence ID" value="KRX19978.1"/>
    <property type="molecule type" value="Genomic_DNA"/>
</dbReference>
<accession>A0A0V0S0K1</accession>
<dbReference type="AlphaFoldDB" id="A0A0V0S0K1"/>
<organism evidence="1 2">
    <name type="scientific">Trichinella nelsoni</name>
    <dbReference type="NCBI Taxonomy" id="6336"/>
    <lineage>
        <taxon>Eukaryota</taxon>
        <taxon>Metazoa</taxon>
        <taxon>Ecdysozoa</taxon>
        <taxon>Nematoda</taxon>
        <taxon>Enoplea</taxon>
        <taxon>Dorylaimia</taxon>
        <taxon>Trichinellida</taxon>
        <taxon>Trichinellidae</taxon>
        <taxon>Trichinella</taxon>
    </lineage>
</organism>
<name>A0A0V0S0K1_9BILA</name>
<evidence type="ECO:0000313" key="1">
    <source>
        <dbReference type="EMBL" id="KRX19978.1"/>
    </source>
</evidence>
<keyword evidence="2" id="KW-1185">Reference proteome</keyword>